<protein>
    <submittedName>
        <fullName evidence="1">Uncharacterized protein</fullName>
    </submittedName>
</protein>
<dbReference type="EMBL" id="VSSQ01015514">
    <property type="protein sequence ID" value="MPM55949.1"/>
    <property type="molecule type" value="Genomic_DNA"/>
</dbReference>
<name>A0A645ASA4_9ZZZZ</name>
<accession>A0A645ASA4</accession>
<proteinExistence type="predicted"/>
<dbReference type="AlphaFoldDB" id="A0A645ASA4"/>
<gene>
    <name evidence="1" type="ORF">SDC9_102747</name>
</gene>
<evidence type="ECO:0000313" key="1">
    <source>
        <dbReference type="EMBL" id="MPM55949.1"/>
    </source>
</evidence>
<organism evidence="1">
    <name type="scientific">bioreactor metagenome</name>
    <dbReference type="NCBI Taxonomy" id="1076179"/>
    <lineage>
        <taxon>unclassified sequences</taxon>
        <taxon>metagenomes</taxon>
        <taxon>ecological metagenomes</taxon>
    </lineage>
</organism>
<reference evidence="1" key="1">
    <citation type="submission" date="2019-08" db="EMBL/GenBank/DDBJ databases">
        <authorList>
            <person name="Kucharzyk K."/>
            <person name="Murdoch R.W."/>
            <person name="Higgins S."/>
            <person name="Loffler F."/>
        </authorList>
    </citation>
    <scope>NUCLEOTIDE SEQUENCE</scope>
</reference>
<sequence>MKARLVVDAALVPLLERVRASADHGDVELVGVLHQRVADRRELAQHLAAGVTDVGGDLDHRVGHLGHHAAGQRRLVHQAQHVFGVGCQVVVVRVHELQF</sequence>
<comment type="caution">
    <text evidence="1">The sequence shown here is derived from an EMBL/GenBank/DDBJ whole genome shotgun (WGS) entry which is preliminary data.</text>
</comment>